<dbReference type="Proteomes" id="UP000828048">
    <property type="component" value="Chromosome 1"/>
</dbReference>
<organism evidence="1 2">
    <name type="scientific">Vaccinium darrowii</name>
    <dbReference type="NCBI Taxonomy" id="229202"/>
    <lineage>
        <taxon>Eukaryota</taxon>
        <taxon>Viridiplantae</taxon>
        <taxon>Streptophyta</taxon>
        <taxon>Embryophyta</taxon>
        <taxon>Tracheophyta</taxon>
        <taxon>Spermatophyta</taxon>
        <taxon>Magnoliopsida</taxon>
        <taxon>eudicotyledons</taxon>
        <taxon>Gunneridae</taxon>
        <taxon>Pentapetalae</taxon>
        <taxon>asterids</taxon>
        <taxon>Ericales</taxon>
        <taxon>Ericaceae</taxon>
        <taxon>Vaccinioideae</taxon>
        <taxon>Vaccinieae</taxon>
        <taxon>Vaccinium</taxon>
    </lineage>
</organism>
<evidence type="ECO:0000313" key="1">
    <source>
        <dbReference type="EMBL" id="KAH7843178.1"/>
    </source>
</evidence>
<sequence length="158" mass="17894">MQWKTSRLVFCELKSEKPATTVQVQKLIRGCDVSPPATTGNVNIVLQPRLCTLRSYGSDQVGVMKLRKDGGAVSSFFPTLSDYIRELEEDEQFKESGQVQRATVEDEQIFVFRNPTSSVEDCAERSKEKLNRVSAMWVALESCQDHLQFRSEKEAELA</sequence>
<proteinExistence type="predicted"/>
<keyword evidence="2" id="KW-1185">Reference proteome</keyword>
<accession>A0ACB7XQI5</accession>
<reference evidence="1 2" key="1">
    <citation type="journal article" date="2021" name="Hortic Res">
        <title>High-quality reference genome and annotation aids understanding of berry development for evergreen blueberry (Vaccinium darrowii).</title>
        <authorList>
            <person name="Yu J."/>
            <person name="Hulse-Kemp A.M."/>
            <person name="Babiker E."/>
            <person name="Staton M."/>
        </authorList>
    </citation>
    <scope>NUCLEOTIDE SEQUENCE [LARGE SCALE GENOMIC DNA]</scope>
    <source>
        <strain evidence="2">cv. NJ 8807/NJ 8810</strain>
        <tissue evidence="1">Young leaf</tissue>
    </source>
</reference>
<evidence type="ECO:0000313" key="2">
    <source>
        <dbReference type="Proteomes" id="UP000828048"/>
    </source>
</evidence>
<name>A0ACB7XQI5_9ERIC</name>
<protein>
    <submittedName>
        <fullName evidence="1">Uncharacterized protein</fullName>
    </submittedName>
</protein>
<dbReference type="EMBL" id="CM037151">
    <property type="protein sequence ID" value="KAH7843178.1"/>
    <property type="molecule type" value="Genomic_DNA"/>
</dbReference>
<comment type="caution">
    <text evidence="1">The sequence shown here is derived from an EMBL/GenBank/DDBJ whole genome shotgun (WGS) entry which is preliminary data.</text>
</comment>
<gene>
    <name evidence="1" type="ORF">Vadar_013582</name>
</gene>